<dbReference type="EMBL" id="GIFC01003324">
    <property type="protein sequence ID" value="MXU85407.1"/>
    <property type="molecule type" value="Transcribed_RNA"/>
</dbReference>
<proteinExistence type="predicted"/>
<feature type="region of interest" description="Disordered" evidence="1">
    <location>
        <begin position="35"/>
        <end position="86"/>
    </location>
</feature>
<name>A0A6B0U8E0_IXORI</name>
<evidence type="ECO:0000313" key="2">
    <source>
        <dbReference type="EMBL" id="MXU85407.1"/>
    </source>
</evidence>
<evidence type="ECO:0000256" key="1">
    <source>
        <dbReference type="SAM" id="MobiDB-lite"/>
    </source>
</evidence>
<feature type="compositionally biased region" description="Polar residues" evidence="1">
    <location>
        <begin position="73"/>
        <end position="86"/>
    </location>
</feature>
<reference evidence="2" key="1">
    <citation type="submission" date="2019-12" db="EMBL/GenBank/DDBJ databases">
        <title>An insight into the sialome of adult female Ixodes ricinus ticks feeding for 6 days.</title>
        <authorList>
            <person name="Perner J."/>
            <person name="Ribeiro J.M.C."/>
        </authorList>
    </citation>
    <scope>NUCLEOTIDE SEQUENCE</scope>
    <source>
        <strain evidence="2">Semi-engorged</strain>
        <tissue evidence="2">Salivary glands</tissue>
    </source>
</reference>
<dbReference type="AlphaFoldDB" id="A0A6B0U8E0"/>
<sequence length="86" mass="9543">MTWLRPRSALCFASAGLARDRQAASVRRLNCPPLRQCRSRVPDLPQRRSPSGALAPVPSRRRRPSAHRRDPGSSVTSQQTTLGPEE</sequence>
<organism evidence="2">
    <name type="scientific">Ixodes ricinus</name>
    <name type="common">Common tick</name>
    <name type="synonym">Acarus ricinus</name>
    <dbReference type="NCBI Taxonomy" id="34613"/>
    <lineage>
        <taxon>Eukaryota</taxon>
        <taxon>Metazoa</taxon>
        <taxon>Ecdysozoa</taxon>
        <taxon>Arthropoda</taxon>
        <taxon>Chelicerata</taxon>
        <taxon>Arachnida</taxon>
        <taxon>Acari</taxon>
        <taxon>Parasitiformes</taxon>
        <taxon>Ixodida</taxon>
        <taxon>Ixodoidea</taxon>
        <taxon>Ixodidae</taxon>
        <taxon>Ixodinae</taxon>
        <taxon>Ixodes</taxon>
    </lineage>
</organism>
<protein>
    <submittedName>
        <fullName evidence="2">Putative secreted protein</fullName>
    </submittedName>
</protein>
<accession>A0A6B0U8E0</accession>